<name>A0AAV3RBH2_LITER</name>
<protein>
    <submittedName>
        <fullName evidence="1">Uncharacterized protein</fullName>
    </submittedName>
</protein>
<dbReference type="Proteomes" id="UP001454036">
    <property type="component" value="Unassembled WGS sequence"/>
</dbReference>
<sequence length="132" mass="15730">MKKTVKKSRKDWVVKIVAVNEGLAREDNMRLKLQELDSLDEYRLAAQQRLECYQSRIPKAYDKKVKVQSYQVGHMVLDVIRPIHMRAMNAKLMPKWDRPYLIQEPYPSVAYLMTQVKNVGPINDRYLKRYYP</sequence>
<dbReference type="AlphaFoldDB" id="A0AAV3RBH2"/>
<accession>A0AAV3RBH2</accession>
<dbReference type="EMBL" id="BAABME010008701">
    <property type="protein sequence ID" value="GAA0173635.1"/>
    <property type="molecule type" value="Genomic_DNA"/>
</dbReference>
<evidence type="ECO:0000313" key="2">
    <source>
        <dbReference type="Proteomes" id="UP001454036"/>
    </source>
</evidence>
<comment type="caution">
    <text evidence="1">The sequence shown here is derived from an EMBL/GenBank/DDBJ whole genome shotgun (WGS) entry which is preliminary data.</text>
</comment>
<organism evidence="1 2">
    <name type="scientific">Lithospermum erythrorhizon</name>
    <name type="common">Purple gromwell</name>
    <name type="synonym">Lithospermum officinale var. erythrorhizon</name>
    <dbReference type="NCBI Taxonomy" id="34254"/>
    <lineage>
        <taxon>Eukaryota</taxon>
        <taxon>Viridiplantae</taxon>
        <taxon>Streptophyta</taxon>
        <taxon>Embryophyta</taxon>
        <taxon>Tracheophyta</taxon>
        <taxon>Spermatophyta</taxon>
        <taxon>Magnoliopsida</taxon>
        <taxon>eudicotyledons</taxon>
        <taxon>Gunneridae</taxon>
        <taxon>Pentapetalae</taxon>
        <taxon>asterids</taxon>
        <taxon>lamiids</taxon>
        <taxon>Boraginales</taxon>
        <taxon>Boraginaceae</taxon>
        <taxon>Boraginoideae</taxon>
        <taxon>Lithospermeae</taxon>
        <taxon>Lithospermum</taxon>
    </lineage>
</organism>
<proteinExistence type="predicted"/>
<keyword evidence="2" id="KW-1185">Reference proteome</keyword>
<evidence type="ECO:0000313" key="1">
    <source>
        <dbReference type="EMBL" id="GAA0173635.1"/>
    </source>
</evidence>
<gene>
    <name evidence="1" type="ORF">LIER_27210</name>
</gene>
<reference evidence="1 2" key="1">
    <citation type="submission" date="2024-01" db="EMBL/GenBank/DDBJ databases">
        <title>The complete chloroplast genome sequence of Lithospermum erythrorhizon: insights into the phylogenetic relationship among Boraginaceae species and the maternal lineages of purple gromwells.</title>
        <authorList>
            <person name="Okada T."/>
            <person name="Watanabe K."/>
        </authorList>
    </citation>
    <scope>NUCLEOTIDE SEQUENCE [LARGE SCALE GENOMIC DNA]</scope>
</reference>